<dbReference type="InterPro" id="IPR006439">
    <property type="entry name" value="HAD-SF_hydro_IA"/>
</dbReference>
<dbReference type="Gene3D" id="3.40.50.1000">
    <property type="entry name" value="HAD superfamily/HAD-like"/>
    <property type="match status" value="1"/>
</dbReference>
<reference evidence="1 2" key="1">
    <citation type="journal article" date="2008" name="Chem. Biol. Interact.">
        <title>Extending the Bacillus cereus group genomics to putative food-borne pathogens of different toxicity.</title>
        <authorList>
            <person name="Lapidus A."/>
            <person name="Goltsman E."/>
            <person name="Auger S."/>
            <person name="Galleron N."/>
            <person name="Segurens B."/>
            <person name="Dossat C."/>
            <person name="Land M.L."/>
            <person name="Broussolle V."/>
            <person name="Brillard J."/>
            <person name="Guinebretiere M.H."/>
            <person name="Sanchis V."/>
            <person name="Nguen-The C."/>
            <person name="Lereclus D."/>
            <person name="Richardson P."/>
            <person name="Wincker P."/>
            <person name="Weissenbach J."/>
            <person name="Ehrlich S.D."/>
            <person name="Sorokin A."/>
        </authorList>
    </citation>
    <scope>NUCLEOTIDE SEQUENCE [LARGE SCALE GENOMIC DNA]</scope>
    <source>
        <strain evidence="2">DSM 22905 / CIP 110041 / 391-98 / NVH 391-98</strain>
    </source>
</reference>
<proteinExistence type="predicted"/>
<dbReference type="Pfam" id="PF13419">
    <property type="entry name" value="HAD_2"/>
    <property type="match status" value="1"/>
</dbReference>
<accession>A7GK69</accession>
<dbReference type="InterPro" id="IPR052550">
    <property type="entry name" value="Pyrimidine_5'-ntase_YjjG"/>
</dbReference>
<dbReference type="GeneID" id="33895485"/>
<dbReference type="SFLD" id="SFLDS00003">
    <property type="entry name" value="Haloacid_Dehalogenase"/>
    <property type="match status" value="1"/>
</dbReference>
<dbReference type="NCBIfam" id="TIGR01549">
    <property type="entry name" value="HAD-SF-IA-v1"/>
    <property type="match status" value="1"/>
</dbReference>
<dbReference type="PANTHER" id="PTHR47478:SF1">
    <property type="entry name" value="PYRIMIDINE 5'-NUCLEOTIDASE YJJG"/>
    <property type="match status" value="1"/>
</dbReference>
<name>A7GK69_BACCN</name>
<dbReference type="PANTHER" id="PTHR47478">
    <property type="match status" value="1"/>
</dbReference>
<dbReference type="AlphaFoldDB" id="A7GK69"/>
<dbReference type="Gene3D" id="1.10.150.240">
    <property type="entry name" value="Putative phosphatase, domain 2"/>
    <property type="match status" value="1"/>
</dbReference>
<dbReference type="eggNOG" id="COG1011">
    <property type="taxonomic scope" value="Bacteria"/>
</dbReference>
<organism evidence="1 2">
    <name type="scientific">Bacillus cytotoxicus (strain DSM 22905 / CIP 110041 / 391-98 / NVH 391-98)</name>
    <dbReference type="NCBI Taxonomy" id="315749"/>
    <lineage>
        <taxon>Bacteria</taxon>
        <taxon>Bacillati</taxon>
        <taxon>Bacillota</taxon>
        <taxon>Bacilli</taxon>
        <taxon>Bacillales</taxon>
        <taxon>Bacillaceae</taxon>
        <taxon>Bacillus</taxon>
        <taxon>Bacillus cereus group</taxon>
    </lineage>
</organism>
<dbReference type="STRING" id="315749.Bcer98_0154"/>
<dbReference type="OrthoDB" id="9802350at2"/>
<keyword evidence="1" id="KW-0378">Hydrolase</keyword>
<dbReference type="RefSeq" id="WP_011983288.1">
    <property type="nucleotide sequence ID" value="NC_009674.1"/>
</dbReference>
<evidence type="ECO:0000313" key="1">
    <source>
        <dbReference type="EMBL" id="ABS20527.1"/>
    </source>
</evidence>
<dbReference type="EMBL" id="CP000764">
    <property type="protein sequence ID" value="ABS20527.1"/>
    <property type="molecule type" value="Genomic_DNA"/>
</dbReference>
<dbReference type="GO" id="GO:0016787">
    <property type="term" value="F:hydrolase activity"/>
    <property type="evidence" value="ECO:0007669"/>
    <property type="project" value="UniProtKB-KW"/>
</dbReference>
<dbReference type="KEGG" id="bcy:Bcer98_0154"/>
<sequence length="225" mass="26185">MNIGFDLDQTLLNFNKCKIESLIQVFIDHKIFSSREDERLEKFLNTYEQVSKYHWEKRGEKPALEVIQFSISDALKNYGVSFDEYLISQRYWELFCCSSYLEPGAIEILDALSKKHQLFCMTNGYSESQRSRLRAANLEHYFEEVFISEELGIAKPNPKALEVCLEKLELNKEETIYIGDSLKNDYLAANGAGIHFYFYNPTNIETTTNKGLTQFSHLKDLLDIL</sequence>
<gene>
    <name evidence="1" type="ordered locus">Bcer98_0154</name>
</gene>
<protein>
    <submittedName>
        <fullName evidence="1">HAD-superfamily hydrolase, subfamily IA, variant 1</fullName>
    </submittedName>
</protein>
<dbReference type="SUPFAM" id="SSF56784">
    <property type="entry name" value="HAD-like"/>
    <property type="match status" value="1"/>
</dbReference>
<dbReference type="InterPro" id="IPR023214">
    <property type="entry name" value="HAD_sf"/>
</dbReference>
<evidence type="ECO:0000313" key="2">
    <source>
        <dbReference type="Proteomes" id="UP000002300"/>
    </source>
</evidence>
<dbReference type="InterPro" id="IPR036412">
    <property type="entry name" value="HAD-like_sf"/>
</dbReference>
<dbReference type="InterPro" id="IPR041492">
    <property type="entry name" value="HAD_2"/>
</dbReference>
<dbReference type="InterPro" id="IPR023198">
    <property type="entry name" value="PGP-like_dom2"/>
</dbReference>
<keyword evidence="2" id="KW-1185">Reference proteome</keyword>
<dbReference type="Proteomes" id="UP000002300">
    <property type="component" value="Chromosome"/>
</dbReference>
<dbReference type="SFLD" id="SFLDG01129">
    <property type="entry name" value="C1.5:_HAD__Beta-PGM__Phosphata"/>
    <property type="match status" value="1"/>
</dbReference>
<dbReference type="HOGENOM" id="CLU_045011_8_1_9"/>